<evidence type="ECO:0000313" key="4">
    <source>
        <dbReference type="Proteomes" id="UP000614410"/>
    </source>
</evidence>
<feature type="region of interest" description="Disordered" evidence="1">
    <location>
        <begin position="76"/>
        <end position="105"/>
    </location>
</feature>
<dbReference type="InterPro" id="IPR010982">
    <property type="entry name" value="Lambda_DNA-bd_dom_sf"/>
</dbReference>
<dbReference type="Gene3D" id="1.10.260.40">
    <property type="entry name" value="lambda repressor-like DNA-binding domains"/>
    <property type="match status" value="1"/>
</dbReference>
<dbReference type="PROSITE" id="PS50943">
    <property type="entry name" value="HTH_CROC1"/>
    <property type="match status" value="1"/>
</dbReference>
<organism evidence="3 4">
    <name type="scientific">Candidatus Amunia macphersoniae</name>
    <dbReference type="NCBI Taxonomy" id="3127014"/>
    <lineage>
        <taxon>Bacteria</taxon>
        <taxon>Bacillati</taxon>
        <taxon>Candidatus Dormiibacterota</taxon>
        <taxon>Candidatus Dormibacteria</taxon>
        <taxon>Candidatus Aeolococcales</taxon>
        <taxon>Candidatus Aeolococcaceae</taxon>
        <taxon>Candidatus Amunia</taxon>
    </lineage>
</organism>
<feature type="compositionally biased region" description="Basic and acidic residues" evidence="1">
    <location>
        <begin position="76"/>
        <end position="86"/>
    </location>
</feature>
<dbReference type="EMBL" id="JAEKNN010000055">
    <property type="protein sequence ID" value="MBJ7610103.1"/>
    <property type="molecule type" value="Genomic_DNA"/>
</dbReference>
<dbReference type="CDD" id="cd00093">
    <property type="entry name" value="HTH_XRE"/>
    <property type="match status" value="1"/>
</dbReference>
<feature type="compositionally biased region" description="Pro residues" evidence="1">
    <location>
        <begin position="87"/>
        <end position="105"/>
    </location>
</feature>
<evidence type="ECO:0000313" key="3">
    <source>
        <dbReference type="EMBL" id="MBJ7610103.1"/>
    </source>
</evidence>
<dbReference type="AlphaFoldDB" id="A0A934NFL7"/>
<dbReference type="GO" id="GO:0003677">
    <property type="term" value="F:DNA binding"/>
    <property type="evidence" value="ECO:0007669"/>
    <property type="project" value="InterPro"/>
</dbReference>
<dbReference type="SUPFAM" id="SSF47413">
    <property type="entry name" value="lambda repressor-like DNA-binding domains"/>
    <property type="match status" value="1"/>
</dbReference>
<reference evidence="3 4" key="1">
    <citation type="submission" date="2020-10" db="EMBL/GenBank/DDBJ databases">
        <title>Ca. Dormibacterota MAGs.</title>
        <authorList>
            <person name="Montgomery K."/>
        </authorList>
    </citation>
    <scope>NUCLEOTIDE SEQUENCE [LARGE SCALE GENOMIC DNA]</scope>
    <source>
        <strain evidence="3">Mitchell_Peninsula_5</strain>
    </source>
</reference>
<evidence type="ECO:0000259" key="2">
    <source>
        <dbReference type="PROSITE" id="PS50943"/>
    </source>
</evidence>
<sequence length="105" mass="11976">MNVEVRATGLRAMRDRHKLTQRELARRLNVTQNYIPALEAGTRNPGPKLRVSMMKLFQCDFEDLFQVVMVNPANKHEQVLRPEPPGERVPPAQPPDEQVPPPASR</sequence>
<feature type="domain" description="HTH cro/C1-type" evidence="2">
    <location>
        <begin position="10"/>
        <end position="64"/>
    </location>
</feature>
<comment type="caution">
    <text evidence="3">The sequence shown here is derived from an EMBL/GenBank/DDBJ whole genome shotgun (WGS) entry which is preliminary data.</text>
</comment>
<name>A0A934NFL7_9BACT</name>
<dbReference type="InterPro" id="IPR001387">
    <property type="entry name" value="Cro/C1-type_HTH"/>
</dbReference>
<accession>A0A934NFL7</accession>
<proteinExistence type="predicted"/>
<evidence type="ECO:0000256" key="1">
    <source>
        <dbReference type="SAM" id="MobiDB-lite"/>
    </source>
</evidence>
<dbReference type="Proteomes" id="UP000614410">
    <property type="component" value="Unassembled WGS sequence"/>
</dbReference>
<gene>
    <name evidence="3" type="ORF">JF887_11835</name>
</gene>
<dbReference type="SMART" id="SM00530">
    <property type="entry name" value="HTH_XRE"/>
    <property type="match status" value="1"/>
</dbReference>
<protein>
    <submittedName>
        <fullName evidence="3">Helix-turn-helix transcriptional regulator</fullName>
    </submittedName>
</protein>
<dbReference type="Pfam" id="PF01381">
    <property type="entry name" value="HTH_3"/>
    <property type="match status" value="1"/>
</dbReference>